<dbReference type="InterPro" id="IPR036390">
    <property type="entry name" value="WH_DNA-bd_sf"/>
</dbReference>
<evidence type="ECO:0000313" key="15">
    <source>
        <dbReference type="EMBL" id="CBA71426.1"/>
    </source>
</evidence>
<dbReference type="GO" id="GO:0000976">
    <property type="term" value="F:transcription cis-regulatory region binding"/>
    <property type="evidence" value="ECO:0007669"/>
    <property type="project" value="TreeGrafter"/>
</dbReference>
<evidence type="ECO:0000256" key="14">
    <source>
        <dbReference type="PIRSR" id="PIRSR602481-2"/>
    </source>
</evidence>
<dbReference type="SUPFAM" id="SSF46785">
    <property type="entry name" value="Winged helix' DNA-binding domain"/>
    <property type="match status" value="1"/>
</dbReference>
<keyword evidence="11" id="KW-0238">DNA-binding</keyword>
<proteinExistence type="inferred from homology"/>
<feature type="binding site" evidence="13">
    <location>
        <position position="148"/>
    </location>
    <ligand>
        <name>Zn(2+)</name>
        <dbReference type="ChEBI" id="CHEBI:29105"/>
    </ligand>
</feature>
<protein>
    <recommendedName>
        <fullName evidence="4">Ferric uptake regulation protein</fullName>
    </recommendedName>
</protein>
<comment type="similarity">
    <text evidence="2">Belongs to the Fur family.</text>
</comment>
<reference evidence="15" key="1">
    <citation type="journal article" date="2010" name="Insect Mol. Biol.">
        <title>The draft genome sequence of Arsenophonus nasoniae, son-killer bacterium of Nasonia vitripennis, reveals genes associated with virulence and symbiosis.</title>
        <authorList>
            <person name="Wilkes T."/>
            <person name="Darby A.C."/>
            <person name="Choi J."/>
            <person name="Colborne J.K."/>
            <person name="Werren J.H."/>
            <person name="Hurst G.D.D."/>
        </authorList>
    </citation>
    <scope>NUCLEOTIDE SEQUENCE</scope>
</reference>
<dbReference type="InterPro" id="IPR036388">
    <property type="entry name" value="WH-like_DNA-bd_sf"/>
</dbReference>
<dbReference type="PANTHER" id="PTHR33202:SF2">
    <property type="entry name" value="FERRIC UPTAKE REGULATION PROTEIN"/>
    <property type="match status" value="1"/>
</dbReference>
<dbReference type="CDD" id="cd07153">
    <property type="entry name" value="Fur_like"/>
    <property type="match status" value="1"/>
</dbReference>
<evidence type="ECO:0000256" key="6">
    <source>
        <dbReference type="ARBA" id="ARBA00022491"/>
    </source>
</evidence>
<dbReference type="PANTHER" id="PTHR33202">
    <property type="entry name" value="ZINC UPTAKE REGULATION PROTEIN"/>
    <property type="match status" value="1"/>
</dbReference>
<evidence type="ECO:0000256" key="10">
    <source>
        <dbReference type="ARBA" id="ARBA00023015"/>
    </source>
</evidence>
<dbReference type="FunFam" id="3.30.1490.190:FF:000001">
    <property type="entry name" value="Ferric uptake regulation protein"/>
    <property type="match status" value="1"/>
</dbReference>
<dbReference type="EMBL" id="FN545150">
    <property type="protein sequence ID" value="CBA71426.1"/>
    <property type="molecule type" value="Genomic_DNA"/>
</dbReference>
<dbReference type="Pfam" id="PF01475">
    <property type="entry name" value="FUR"/>
    <property type="match status" value="1"/>
</dbReference>
<evidence type="ECO:0000256" key="2">
    <source>
        <dbReference type="ARBA" id="ARBA00007957"/>
    </source>
</evidence>
<evidence type="ECO:0000256" key="13">
    <source>
        <dbReference type="PIRSR" id="PIRSR602481-1"/>
    </source>
</evidence>
<gene>
    <name evidence="15" type="ORF">ARN_00890</name>
</gene>
<comment type="cofactor">
    <cofactor evidence="13">
        <name>Zn(2+)</name>
        <dbReference type="ChEBI" id="CHEBI:29105"/>
    </cofactor>
    <text evidence="13">Binds 1 zinc ion per subunit.</text>
</comment>
<organism evidence="15">
    <name type="scientific">Arsenophonus nasoniae</name>
    <name type="common">son-killer infecting Nasonia vitripennis</name>
    <dbReference type="NCBI Taxonomy" id="638"/>
    <lineage>
        <taxon>Bacteria</taxon>
        <taxon>Pseudomonadati</taxon>
        <taxon>Pseudomonadota</taxon>
        <taxon>Gammaproteobacteria</taxon>
        <taxon>Enterobacterales</taxon>
        <taxon>Morganellaceae</taxon>
        <taxon>Arsenophonus</taxon>
    </lineage>
</organism>
<feature type="binding site" evidence="14">
    <location>
        <position position="102"/>
    </location>
    <ligand>
        <name>Fe cation</name>
        <dbReference type="ChEBI" id="CHEBI:24875"/>
    </ligand>
</feature>
<dbReference type="FunFam" id="1.10.10.10:FF:000007">
    <property type="entry name" value="Ferric uptake regulation protein"/>
    <property type="match status" value="1"/>
</dbReference>
<sequence>MILLNSLLMQQGRIRMTDNNKALKNAGLKVTLPRLKILEVLQEPECHHVSAEDLYKKLIDMEEEIGLATVYRVLNQFDEAGIVTRHNFEGGKSVFELTQQHHHDHLICLDCGKVIEFSDESIETRQKNIAERHGIKLSNHSLYLYGHCSKKDHCDENDLGHPARNSKEEK</sequence>
<feature type="binding site" evidence="13">
    <location>
        <position position="108"/>
    </location>
    <ligand>
        <name>Zn(2+)</name>
        <dbReference type="ChEBI" id="CHEBI:29105"/>
    </ligand>
</feature>
<dbReference type="AlphaFoldDB" id="D2TVP6"/>
<comment type="subunit">
    <text evidence="3">Homodimer.</text>
</comment>
<keyword evidence="9 14" id="KW-0408">Iron</keyword>
<evidence type="ECO:0000256" key="12">
    <source>
        <dbReference type="ARBA" id="ARBA00023163"/>
    </source>
</evidence>
<comment type="subcellular location">
    <subcellularLocation>
        <location evidence="1">Cytoplasm</location>
    </subcellularLocation>
</comment>
<evidence type="ECO:0000256" key="3">
    <source>
        <dbReference type="ARBA" id="ARBA00011738"/>
    </source>
</evidence>
<dbReference type="InterPro" id="IPR002481">
    <property type="entry name" value="FUR"/>
</dbReference>
<keyword evidence="7 13" id="KW-0479">Metal-binding</keyword>
<evidence type="ECO:0000256" key="7">
    <source>
        <dbReference type="ARBA" id="ARBA00022723"/>
    </source>
</evidence>
<evidence type="ECO:0000256" key="5">
    <source>
        <dbReference type="ARBA" id="ARBA00022490"/>
    </source>
</evidence>
<dbReference type="InterPro" id="IPR043135">
    <property type="entry name" value="Fur_C"/>
</dbReference>
<accession>D2TVP6</accession>
<evidence type="ECO:0000256" key="11">
    <source>
        <dbReference type="ARBA" id="ARBA00023125"/>
    </source>
</evidence>
<dbReference type="GO" id="GO:1900705">
    <property type="term" value="P:negative regulation of siderophore biosynthetic process"/>
    <property type="evidence" value="ECO:0007669"/>
    <property type="project" value="TreeGrafter"/>
</dbReference>
<name>D2TVP6_9GAMM</name>
<keyword evidence="10" id="KW-0805">Transcription regulation</keyword>
<dbReference type="Gene3D" id="3.30.1490.190">
    <property type="match status" value="1"/>
</dbReference>
<evidence type="ECO:0000256" key="8">
    <source>
        <dbReference type="ARBA" id="ARBA00022833"/>
    </source>
</evidence>
<feature type="binding site" evidence="14">
    <location>
        <position position="140"/>
    </location>
    <ligand>
        <name>Fe cation</name>
        <dbReference type="ChEBI" id="CHEBI:24875"/>
    </ligand>
</feature>
<dbReference type="GO" id="GO:0005829">
    <property type="term" value="C:cytosol"/>
    <property type="evidence" value="ECO:0007669"/>
    <property type="project" value="TreeGrafter"/>
</dbReference>
<evidence type="ECO:0000256" key="4">
    <source>
        <dbReference type="ARBA" id="ARBA00020910"/>
    </source>
</evidence>
<keyword evidence="8 13" id="KW-0862">Zinc</keyword>
<comment type="cofactor">
    <cofactor evidence="14">
        <name>Mn(2+)</name>
        <dbReference type="ChEBI" id="CHEBI:29035"/>
    </cofactor>
    <cofactor evidence="14">
        <name>Fe(2+)</name>
        <dbReference type="ChEBI" id="CHEBI:29033"/>
    </cofactor>
    <text evidence="14">Binds 1 Mn(2+) or Fe(2+) ion per subunit.</text>
</comment>
<feature type="binding site" evidence="13">
    <location>
        <position position="111"/>
    </location>
    <ligand>
        <name>Zn(2+)</name>
        <dbReference type="ChEBI" id="CHEBI:29105"/>
    </ligand>
</feature>
<dbReference type="NCBIfam" id="NF006999">
    <property type="entry name" value="PRK09462.1"/>
    <property type="match status" value="1"/>
</dbReference>
<keyword evidence="6" id="KW-0678">Repressor</keyword>
<evidence type="ECO:0000256" key="9">
    <source>
        <dbReference type="ARBA" id="ARBA00023004"/>
    </source>
</evidence>
<feature type="binding site" evidence="14">
    <location>
        <position position="104"/>
    </location>
    <ligand>
        <name>Fe cation</name>
        <dbReference type="ChEBI" id="CHEBI:24875"/>
    </ligand>
</feature>
<dbReference type="Gene3D" id="1.10.10.10">
    <property type="entry name" value="Winged helix-like DNA-binding domain superfamily/Winged helix DNA-binding domain"/>
    <property type="match status" value="1"/>
</dbReference>
<dbReference type="GO" id="GO:0001217">
    <property type="term" value="F:DNA-binding transcription repressor activity"/>
    <property type="evidence" value="ECO:0007669"/>
    <property type="project" value="UniProtKB-ARBA"/>
</dbReference>
<evidence type="ECO:0000256" key="1">
    <source>
        <dbReference type="ARBA" id="ARBA00004496"/>
    </source>
</evidence>
<feature type="binding site" evidence="14">
    <location>
        <position position="123"/>
    </location>
    <ligand>
        <name>Fe cation</name>
        <dbReference type="ChEBI" id="CHEBI:24875"/>
    </ligand>
</feature>
<keyword evidence="12" id="KW-0804">Transcription</keyword>
<dbReference type="GO" id="GO:0008270">
    <property type="term" value="F:zinc ion binding"/>
    <property type="evidence" value="ECO:0007669"/>
    <property type="project" value="TreeGrafter"/>
</dbReference>
<keyword evidence="5" id="KW-0963">Cytoplasm</keyword>